<feature type="compositionally biased region" description="Low complexity" evidence="1">
    <location>
        <begin position="131"/>
        <end position="145"/>
    </location>
</feature>
<name>A0A495VNB6_9RHOO</name>
<dbReference type="RefSeq" id="WP_170160227.1">
    <property type="nucleotide sequence ID" value="NZ_RBXP01000017.1"/>
</dbReference>
<evidence type="ECO:0000313" key="3">
    <source>
        <dbReference type="EMBL" id="RKT50806.1"/>
    </source>
</evidence>
<dbReference type="AlphaFoldDB" id="A0A495VNB6"/>
<evidence type="ECO:0000256" key="1">
    <source>
        <dbReference type="SAM" id="MobiDB-lite"/>
    </source>
</evidence>
<feature type="domain" description="AsmA" evidence="2">
    <location>
        <begin position="6"/>
        <end position="191"/>
    </location>
</feature>
<evidence type="ECO:0000259" key="2">
    <source>
        <dbReference type="Pfam" id="PF05170"/>
    </source>
</evidence>
<reference evidence="3 4" key="1">
    <citation type="submission" date="2018-10" db="EMBL/GenBank/DDBJ databases">
        <title>Genomic Encyclopedia of Type Strains, Phase IV (KMG-IV): sequencing the most valuable type-strain genomes for metagenomic binning, comparative biology and taxonomic classification.</title>
        <authorList>
            <person name="Goeker M."/>
        </authorList>
    </citation>
    <scope>NUCLEOTIDE SEQUENCE [LARGE SCALE GENOMIC DNA]</scope>
    <source>
        <strain evidence="3 4">DSM 23841</strain>
    </source>
</reference>
<dbReference type="Proteomes" id="UP000270626">
    <property type="component" value="Unassembled WGS sequence"/>
</dbReference>
<dbReference type="EMBL" id="RBXP01000017">
    <property type="protein sequence ID" value="RKT50806.1"/>
    <property type="molecule type" value="Genomic_DNA"/>
</dbReference>
<feature type="domain" description="AsmA" evidence="2">
    <location>
        <begin position="297"/>
        <end position="520"/>
    </location>
</feature>
<proteinExistence type="predicted"/>
<keyword evidence="4" id="KW-1185">Reference proteome</keyword>
<dbReference type="Pfam" id="PF05170">
    <property type="entry name" value="AsmA"/>
    <property type="match status" value="2"/>
</dbReference>
<organism evidence="3 4">
    <name type="scientific">Azonexus fungiphilus</name>
    <dbReference type="NCBI Taxonomy" id="146940"/>
    <lineage>
        <taxon>Bacteria</taxon>
        <taxon>Pseudomonadati</taxon>
        <taxon>Pseudomonadota</taxon>
        <taxon>Betaproteobacteria</taxon>
        <taxon>Rhodocyclales</taxon>
        <taxon>Azonexaceae</taxon>
        <taxon>Azonexus</taxon>
    </lineage>
</organism>
<accession>A0A495VNB6</accession>
<protein>
    <submittedName>
        <fullName evidence="3">AsmA protein</fullName>
    </submittedName>
</protein>
<evidence type="ECO:0000313" key="4">
    <source>
        <dbReference type="Proteomes" id="UP000270626"/>
    </source>
</evidence>
<dbReference type="PANTHER" id="PTHR30441">
    <property type="entry name" value="DUF748 DOMAIN-CONTAINING PROTEIN"/>
    <property type="match status" value="1"/>
</dbReference>
<feature type="region of interest" description="Disordered" evidence="1">
    <location>
        <begin position="128"/>
        <end position="150"/>
    </location>
</feature>
<comment type="caution">
    <text evidence="3">The sequence shown here is derived from an EMBL/GenBank/DDBJ whole genome shotgun (WGS) entry which is preliminary data.</text>
</comment>
<sequence length="629" mass="65015">MSILRKLAVALAVLSGLLVVAAGIAYAMFDAAAIKRQLIEQVAAKTGRSLRIDGEVGLSLWPEVAVSAGQVGLSEADGKTAFASLAALRVAVAVMPLLAGRVEARQIEIDGLALTLVKRRDGSLNIDDLRGGSAKPASAAADSAATGGGSQPLQLDIAGLALRDARITWRDEAAGKLSQLSAVDFSTGRIQADGAAGRLSIADVRLALRGSSGDDRVDAGIELPSLQLDGQQLSTAFAGTLALSSPALPMRNIKLPLAGKLAADLGKSSAALTLQTSLDASKIALNVTVDRLSPLFFNADLKIDQLNVDHYLPPARSGAAPTPAGQGSAGAGGAKPAGRIDLTPLEGLNFRGQVAVGQLQVRGLKLSALDMKLAAGAGRLDIVPLRARLYGGSLDGALGVSARGNVFTVRQNLNGIDIRPLLADVLGKEPLEGRGSVAIDVNTRGQTVDALKRGLAGQASLALRDGAIRGVNLAKQLRDAKAVLRGGKSAASAAEAAEKTDFSELTASFRIAGGVAHNDDLAMKSPFLRLGGAGDIDIGNGRIDYLARVSVVETSKGQAGKERDELRGITVPVRLRGPFDDLSYTLEVDALLKDAAQAKLDEKKAELKEKAGRKLEEKLGDKLKGLFGK</sequence>
<dbReference type="GO" id="GO:0005886">
    <property type="term" value="C:plasma membrane"/>
    <property type="evidence" value="ECO:0007669"/>
    <property type="project" value="TreeGrafter"/>
</dbReference>
<dbReference type="PANTHER" id="PTHR30441:SF4">
    <property type="entry name" value="PROTEIN ASMA"/>
    <property type="match status" value="1"/>
</dbReference>
<gene>
    <name evidence="3" type="ORF">DFR40_2741</name>
</gene>
<dbReference type="InterPro" id="IPR007844">
    <property type="entry name" value="AsmA"/>
</dbReference>
<feature type="region of interest" description="Disordered" evidence="1">
    <location>
        <begin position="316"/>
        <end position="336"/>
    </location>
</feature>
<dbReference type="InterPro" id="IPR052894">
    <property type="entry name" value="AsmA-related"/>
</dbReference>
<dbReference type="GO" id="GO:0090313">
    <property type="term" value="P:regulation of protein targeting to membrane"/>
    <property type="evidence" value="ECO:0007669"/>
    <property type="project" value="TreeGrafter"/>
</dbReference>